<evidence type="ECO:0000256" key="1">
    <source>
        <dbReference type="SAM" id="MobiDB-lite"/>
    </source>
</evidence>
<dbReference type="Proteomes" id="UP000231192">
    <property type="component" value="Unassembled WGS sequence"/>
</dbReference>
<comment type="caution">
    <text evidence="2">The sequence shown here is derived from an EMBL/GenBank/DDBJ whole genome shotgun (WGS) entry which is preliminary data.</text>
</comment>
<reference evidence="3" key="1">
    <citation type="submission" date="2017-09" db="EMBL/GenBank/DDBJ databases">
        <title>Depth-based differentiation of microbial function through sediment-hosted aquifers and enrichment of novel symbionts in the deep terrestrial subsurface.</title>
        <authorList>
            <person name="Probst A.J."/>
            <person name="Ladd B."/>
            <person name="Jarett J.K."/>
            <person name="Geller-Mcgrath D.E."/>
            <person name="Sieber C.M.K."/>
            <person name="Emerson J.B."/>
            <person name="Anantharaman K."/>
            <person name="Thomas B.C."/>
            <person name="Malmstrom R."/>
            <person name="Stieglmeier M."/>
            <person name="Klingl A."/>
            <person name="Woyke T."/>
            <person name="Ryan C.M."/>
            <person name="Banfield J.F."/>
        </authorList>
    </citation>
    <scope>NUCLEOTIDE SEQUENCE [LARGE SCALE GENOMIC DNA]</scope>
</reference>
<dbReference type="EMBL" id="PFBK01000003">
    <property type="protein sequence ID" value="PIR83987.1"/>
    <property type="molecule type" value="Genomic_DNA"/>
</dbReference>
<evidence type="ECO:0000313" key="2">
    <source>
        <dbReference type="EMBL" id="PIR83987.1"/>
    </source>
</evidence>
<sequence>MNSNSINSTVTGGVAAIATLLIFIPGISAAAVSPNAFLGGGNALARALAGESQGLVHASSTSGLLAHLTFASTRGGRPEETPPADVNENSDTGGNTSTDQSDGPAGQNGAPAEAAGGNPSTGSGQANGGASAGNGGNGGDGGGAAPGGLVRAGSVISNANALNMINVSIIRISTR</sequence>
<feature type="compositionally biased region" description="Low complexity" evidence="1">
    <location>
        <begin position="103"/>
        <end position="124"/>
    </location>
</feature>
<name>A0A2H0UC78_9BACT</name>
<proteinExistence type="predicted"/>
<feature type="compositionally biased region" description="Gly residues" evidence="1">
    <location>
        <begin position="125"/>
        <end position="139"/>
    </location>
</feature>
<gene>
    <name evidence="2" type="ORF">COU18_01095</name>
</gene>
<accession>A0A2H0UC78</accession>
<protein>
    <submittedName>
        <fullName evidence="2">Uncharacterized protein</fullName>
    </submittedName>
</protein>
<feature type="compositionally biased region" description="Polar residues" evidence="1">
    <location>
        <begin position="87"/>
        <end position="101"/>
    </location>
</feature>
<evidence type="ECO:0000313" key="3">
    <source>
        <dbReference type="Proteomes" id="UP000231192"/>
    </source>
</evidence>
<feature type="region of interest" description="Disordered" evidence="1">
    <location>
        <begin position="72"/>
        <end position="139"/>
    </location>
</feature>
<organism evidence="2 3">
    <name type="scientific">Candidatus Kaiserbacteria bacterium CG10_big_fil_rev_8_21_14_0_10_51_14</name>
    <dbReference type="NCBI Taxonomy" id="1974610"/>
    <lineage>
        <taxon>Bacteria</taxon>
        <taxon>Candidatus Kaiseribacteriota</taxon>
    </lineage>
</organism>
<dbReference type="AlphaFoldDB" id="A0A2H0UC78"/>